<name>A0A858RLF7_9BACT</name>
<accession>A0A858RLF7</accession>
<dbReference type="AlphaFoldDB" id="A0A858RLF7"/>
<sequence>MHPDAVAMHVGQKALIRVLGNDAGPIDPASLEIVDAPQSGTAVPDGQGRILYTHEPGSQTDSFSYRVSGAEGWSAAASVSVEISNSLRVSPSGFAMPAEPPPNHYQFVEAFGGLQFNRSTAIASIPGDAKRLFICEAQGRITLIHDVSASTPVTSQFMDLPAILAARSGESIEIGAWQEHGLLGLAFHPRHLENGYFFVFYTVKKAGLYSQRVSRFSVRADNPNAVDPASERILIEQPDRELNHNGGDMHFGPDGYLYFSAGDEGPQYDLRENSQKIDLNFFSGIFRIDVDCLEENALPNPHPSIPTDEGVPRYRIPADNPFLGVSAFNGLPVDPAKVRAEFWATGLRSPWRFSFDPENGDLWCGDVGQDQYEEVNLVTRGGNYGWVYRDGAHEGFRPIPEGFQGTLIDPIHEYVHATFPGDPAFKGNSVIGGLVYRGSRYGGLQGAYLFGDWDSGNIWTLRKNGGLPVVERITGLPRIAGFALDPSNGDVLAHLNNYGNSPIYRLSSETPVEDDYPQTLGETGLFADLATLSPNPGLLPYEPKLSFWSDHALKRRWFAMPDLTSKIGWAEEDAWSFPEGALWVKHFDIETERGNPATKRRLETRVLVKNATGVYGVSYRWNEAQTDAVLSPQQGEEIPLNIVVDGQASPQTWRIPSRADCLTCHNEAAGGVLSFETRQLNRQQEINGFTGNMLRLLDQGGFFETSPGSPLILPRHVGPEEEGYTLEAKLRSYLAVNCSYCHRPGGGAPPSWDARAGLTLAETRLVDGLAVRDGGDPSKRLVVKGDASRSILLHRLAGTGGFSPMPPLGSSQINETALEMASEWISSALSARASYEDWRLLQFGSSPSGQTELDPDGDGVPNSDEFLWGSSPHDAASRPRLVLSRSENQTNLSFDLPADRVFRILSSDDLAAWQPWEIPGNDQAGRSAGRMTLGAPGGGNRQFFRVEIREP</sequence>
<dbReference type="PANTHER" id="PTHR19328">
    <property type="entry name" value="HEDGEHOG-INTERACTING PROTEIN"/>
    <property type="match status" value="1"/>
</dbReference>
<dbReference type="EMBL" id="CP051774">
    <property type="protein sequence ID" value="QJE97020.1"/>
    <property type="molecule type" value="Genomic_DNA"/>
</dbReference>
<dbReference type="Gene3D" id="2.120.10.30">
    <property type="entry name" value="TolB, C-terminal domain"/>
    <property type="match status" value="1"/>
</dbReference>
<proteinExistence type="predicted"/>
<evidence type="ECO:0000313" key="2">
    <source>
        <dbReference type="EMBL" id="QJE97020.1"/>
    </source>
</evidence>
<feature type="domain" description="Glucose/Sorbosone dehydrogenase" evidence="1">
    <location>
        <begin position="316"/>
        <end position="466"/>
    </location>
</feature>
<dbReference type="SUPFAM" id="SSF50952">
    <property type="entry name" value="Soluble quinoprotein glucose dehydrogenase"/>
    <property type="match status" value="1"/>
</dbReference>
<dbReference type="PANTHER" id="PTHR19328:SF75">
    <property type="entry name" value="ALDOSE SUGAR DEHYDROGENASE YLII"/>
    <property type="match status" value="1"/>
</dbReference>
<keyword evidence="3" id="KW-1185">Reference proteome</keyword>
<dbReference type="Pfam" id="PF17963">
    <property type="entry name" value="Big_9"/>
    <property type="match status" value="1"/>
</dbReference>
<dbReference type="InterPro" id="IPR011041">
    <property type="entry name" value="Quinoprot_gluc/sorb_DH_b-prop"/>
</dbReference>
<protein>
    <recommendedName>
        <fullName evidence="1">Glucose/Sorbosone dehydrogenase domain-containing protein</fullName>
    </recommendedName>
</protein>
<organism evidence="2 3">
    <name type="scientific">Luteolibacter luteus</name>
    <dbReference type="NCBI Taxonomy" id="2728835"/>
    <lineage>
        <taxon>Bacteria</taxon>
        <taxon>Pseudomonadati</taxon>
        <taxon>Verrucomicrobiota</taxon>
        <taxon>Verrucomicrobiia</taxon>
        <taxon>Verrucomicrobiales</taxon>
        <taxon>Verrucomicrobiaceae</taxon>
        <taxon>Luteolibacter</taxon>
    </lineage>
</organism>
<feature type="domain" description="Glucose/Sorbosone dehydrogenase" evidence="1">
    <location>
        <begin position="121"/>
        <end position="278"/>
    </location>
</feature>
<evidence type="ECO:0000313" key="3">
    <source>
        <dbReference type="Proteomes" id="UP000501812"/>
    </source>
</evidence>
<gene>
    <name evidence="2" type="ORF">HHL09_14905</name>
</gene>
<dbReference type="KEGG" id="luo:HHL09_14905"/>
<evidence type="ECO:0000259" key="1">
    <source>
        <dbReference type="Pfam" id="PF07995"/>
    </source>
</evidence>
<reference evidence="2 3" key="1">
    <citation type="submission" date="2020-04" db="EMBL/GenBank/DDBJ databases">
        <title>Luteolibacter sp. G-1-1-1 isolated from soil.</title>
        <authorList>
            <person name="Dahal R.H."/>
        </authorList>
    </citation>
    <scope>NUCLEOTIDE SEQUENCE [LARGE SCALE GENOMIC DNA]</scope>
    <source>
        <strain evidence="2 3">G-1-1-1</strain>
    </source>
</reference>
<dbReference type="InterPro" id="IPR011042">
    <property type="entry name" value="6-blade_b-propeller_TolB-like"/>
</dbReference>
<dbReference type="Pfam" id="PF07995">
    <property type="entry name" value="GSDH"/>
    <property type="match status" value="2"/>
</dbReference>
<dbReference type="Proteomes" id="UP000501812">
    <property type="component" value="Chromosome"/>
</dbReference>
<dbReference type="InterPro" id="IPR012938">
    <property type="entry name" value="Glc/Sorbosone_DH"/>
</dbReference>